<name>A0AA38VXA6_9PEZI</name>
<feature type="region of interest" description="Disordered" evidence="1">
    <location>
        <begin position="406"/>
        <end position="438"/>
    </location>
</feature>
<dbReference type="AlphaFoldDB" id="A0AA38VXA6"/>
<gene>
    <name evidence="2" type="ORF">NKR23_g1416</name>
</gene>
<feature type="compositionally biased region" description="Basic residues" evidence="1">
    <location>
        <begin position="1"/>
        <end position="10"/>
    </location>
</feature>
<protein>
    <recommendedName>
        <fullName evidence="4">Meiotically up-regulated 65 protein</fullName>
    </recommendedName>
</protein>
<feature type="region of interest" description="Disordered" evidence="1">
    <location>
        <begin position="252"/>
        <end position="282"/>
    </location>
</feature>
<feature type="compositionally biased region" description="Polar residues" evidence="1">
    <location>
        <begin position="61"/>
        <end position="83"/>
    </location>
</feature>
<evidence type="ECO:0000313" key="3">
    <source>
        <dbReference type="Proteomes" id="UP001174694"/>
    </source>
</evidence>
<evidence type="ECO:0000313" key="2">
    <source>
        <dbReference type="EMBL" id="KAJ9156683.1"/>
    </source>
</evidence>
<proteinExistence type="predicted"/>
<organism evidence="2 3">
    <name type="scientific">Pleurostoma richardsiae</name>
    <dbReference type="NCBI Taxonomy" id="41990"/>
    <lineage>
        <taxon>Eukaryota</taxon>
        <taxon>Fungi</taxon>
        <taxon>Dikarya</taxon>
        <taxon>Ascomycota</taxon>
        <taxon>Pezizomycotina</taxon>
        <taxon>Sordariomycetes</taxon>
        <taxon>Sordariomycetidae</taxon>
        <taxon>Calosphaeriales</taxon>
        <taxon>Pleurostomataceae</taxon>
        <taxon>Pleurostoma</taxon>
    </lineage>
</organism>
<feature type="region of interest" description="Disordered" evidence="1">
    <location>
        <begin position="1"/>
        <end position="90"/>
    </location>
</feature>
<feature type="compositionally biased region" description="Polar residues" evidence="1">
    <location>
        <begin position="45"/>
        <end position="54"/>
    </location>
</feature>
<feature type="compositionally biased region" description="Basic and acidic residues" evidence="1">
    <location>
        <begin position="14"/>
        <end position="25"/>
    </location>
</feature>
<dbReference type="Proteomes" id="UP001174694">
    <property type="component" value="Unassembled WGS sequence"/>
</dbReference>
<evidence type="ECO:0000256" key="1">
    <source>
        <dbReference type="SAM" id="MobiDB-lite"/>
    </source>
</evidence>
<sequence length="438" mass="49110">MPKIRPRSSRRAPPLKEDDFDHEINLVDQSAGAPSPQSVPPDTGLQRSSTSESNPEPGPSASRQTTSQSPERSLSPNTSTAGPSINKVPTVEIEEATPVGGPEAEYSHPQAPSSPETAIDILYENERGAFVCGVGLFSSKALGNLDPPPWTNSAHKPSPTNINTAQVPDPSWEWAWPDWRVNHDEGTDEGGWEYSFAFSKKFSWHGPSWWNSFVRRRAWIRKRVKKGAEDLEDPHLLNREYFTVRPASQLSHTTSRVSRASSRVTSKGSISQVSRVSRRSMEPEMPEKFDIEDIETLLDVLRFSRIDREKIEAVENFLEHGGDELVHLQEQMHEIMSLFVFQASRRILLTKLTEVYDEALKKVESEGTAEWRRRADNLKAAVKHADEEVRRLEYWSDVKSMIEAGHSSTAVDEDKGWDEGWQGQGLGNSGPAEPPARP</sequence>
<accession>A0AA38VXA6</accession>
<evidence type="ECO:0008006" key="4">
    <source>
        <dbReference type="Google" id="ProtNLM"/>
    </source>
</evidence>
<reference evidence="2" key="1">
    <citation type="submission" date="2022-07" db="EMBL/GenBank/DDBJ databases">
        <title>Fungi with potential for degradation of polypropylene.</title>
        <authorList>
            <person name="Gostincar C."/>
        </authorList>
    </citation>
    <scope>NUCLEOTIDE SEQUENCE</scope>
    <source>
        <strain evidence="2">EXF-13308</strain>
    </source>
</reference>
<keyword evidence="3" id="KW-1185">Reference proteome</keyword>
<dbReference type="EMBL" id="JANBVO010000002">
    <property type="protein sequence ID" value="KAJ9156683.1"/>
    <property type="molecule type" value="Genomic_DNA"/>
</dbReference>
<feature type="compositionally biased region" description="Low complexity" evidence="1">
    <location>
        <begin position="252"/>
        <end position="266"/>
    </location>
</feature>
<comment type="caution">
    <text evidence="2">The sequence shown here is derived from an EMBL/GenBank/DDBJ whole genome shotgun (WGS) entry which is preliminary data.</text>
</comment>